<name>X0VCX1_9ZZZZ</name>
<gene>
    <name evidence="1" type="ORF">S01H1_24838</name>
</gene>
<proteinExistence type="predicted"/>
<comment type="caution">
    <text evidence="1">The sequence shown here is derived from an EMBL/GenBank/DDBJ whole genome shotgun (WGS) entry which is preliminary data.</text>
</comment>
<protein>
    <submittedName>
        <fullName evidence="1">Uncharacterized protein</fullName>
    </submittedName>
</protein>
<reference evidence="1" key="1">
    <citation type="journal article" date="2014" name="Front. Microbiol.">
        <title>High frequency of phylogenetically diverse reductive dehalogenase-homologous genes in deep subseafloor sedimentary metagenomes.</title>
        <authorList>
            <person name="Kawai M."/>
            <person name="Futagami T."/>
            <person name="Toyoda A."/>
            <person name="Takaki Y."/>
            <person name="Nishi S."/>
            <person name="Hori S."/>
            <person name="Arai W."/>
            <person name="Tsubouchi T."/>
            <person name="Morono Y."/>
            <person name="Uchiyama I."/>
            <person name="Ito T."/>
            <person name="Fujiyama A."/>
            <person name="Inagaki F."/>
            <person name="Takami H."/>
        </authorList>
    </citation>
    <scope>NUCLEOTIDE SEQUENCE</scope>
    <source>
        <strain evidence="1">Expedition CK06-06</strain>
    </source>
</reference>
<feature type="non-terminal residue" evidence="1">
    <location>
        <position position="1"/>
    </location>
</feature>
<evidence type="ECO:0000313" key="1">
    <source>
        <dbReference type="EMBL" id="GAF98415.1"/>
    </source>
</evidence>
<accession>X0VCX1</accession>
<dbReference type="EMBL" id="BARS01014960">
    <property type="protein sequence ID" value="GAF98415.1"/>
    <property type="molecule type" value="Genomic_DNA"/>
</dbReference>
<sequence length="141" mass="15634">VAGIIKHEGLDMTSGAQVDQVTTFNVTLVASSNTWTDIPGIVGSDIPSSGHYMVGCYSDARGTSGWYYVYWTTYMGWNLNSGTNTTEYSEMPMTYGCHSTNGNTLELRTSMQTSSHMKIQFKVPFNTTGTTLRLIFRKMIN</sequence>
<organism evidence="1">
    <name type="scientific">marine sediment metagenome</name>
    <dbReference type="NCBI Taxonomy" id="412755"/>
    <lineage>
        <taxon>unclassified sequences</taxon>
        <taxon>metagenomes</taxon>
        <taxon>ecological metagenomes</taxon>
    </lineage>
</organism>
<dbReference type="AlphaFoldDB" id="X0VCX1"/>